<reference evidence="2 3" key="1">
    <citation type="submission" date="2024-02" db="EMBL/GenBank/DDBJ databases">
        <authorList>
            <person name="Vignale AGUSTIN F."/>
            <person name="Sosa J E."/>
            <person name="Modenutti C."/>
        </authorList>
    </citation>
    <scope>NUCLEOTIDE SEQUENCE [LARGE SCALE GENOMIC DNA]</scope>
</reference>
<feature type="region of interest" description="Disordered" evidence="1">
    <location>
        <begin position="73"/>
        <end position="95"/>
    </location>
</feature>
<dbReference type="EMBL" id="CAUOFW020002269">
    <property type="protein sequence ID" value="CAK9152405.1"/>
    <property type="molecule type" value="Genomic_DNA"/>
</dbReference>
<comment type="caution">
    <text evidence="2">The sequence shown here is derived from an EMBL/GenBank/DDBJ whole genome shotgun (WGS) entry which is preliminary data.</text>
</comment>
<feature type="compositionally biased region" description="Basic and acidic residues" evidence="1">
    <location>
        <begin position="73"/>
        <end position="84"/>
    </location>
</feature>
<evidence type="ECO:0000313" key="2">
    <source>
        <dbReference type="EMBL" id="CAK9152405.1"/>
    </source>
</evidence>
<proteinExistence type="predicted"/>
<dbReference type="PANTHER" id="PTHR33622">
    <property type="entry name" value="OS03G0724500 PROTEIN"/>
    <property type="match status" value="1"/>
</dbReference>
<protein>
    <submittedName>
        <fullName evidence="2">Uncharacterized protein</fullName>
    </submittedName>
</protein>
<dbReference type="Proteomes" id="UP001642360">
    <property type="component" value="Unassembled WGS sequence"/>
</dbReference>
<accession>A0ABC8S5H8</accession>
<sequence>MRLIGQVLARMDVEKNLTESAPTPTATYCRRNKSDNGSFVSNLRDHLHEFIHSPMEEHKACLKANFQKIMGKFSERTTGPKEGENSLPLDTTVKN</sequence>
<organism evidence="2 3">
    <name type="scientific">Ilex paraguariensis</name>
    <name type="common">yerba mate</name>
    <dbReference type="NCBI Taxonomy" id="185542"/>
    <lineage>
        <taxon>Eukaryota</taxon>
        <taxon>Viridiplantae</taxon>
        <taxon>Streptophyta</taxon>
        <taxon>Embryophyta</taxon>
        <taxon>Tracheophyta</taxon>
        <taxon>Spermatophyta</taxon>
        <taxon>Magnoliopsida</taxon>
        <taxon>eudicotyledons</taxon>
        <taxon>Gunneridae</taxon>
        <taxon>Pentapetalae</taxon>
        <taxon>asterids</taxon>
        <taxon>campanulids</taxon>
        <taxon>Aquifoliales</taxon>
        <taxon>Aquifoliaceae</taxon>
        <taxon>Ilex</taxon>
    </lineage>
</organism>
<name>A0ABC8S5H8_9AQUA</name>
<gene>
    <name evidence="2" type="ORF">ILEXP_LOCUS20621</name>
</gene>
<keyword evidence="3" id="KW-1185">Reference proteome</keyword>
<dbReference type="PANTHER" id="PTHR33622:SF20">
    <property type="match status" value="1"/>
</dbReference>
<evidence type="ECO:0000313" key="3">
    <source>
        <dbReference type="Proteomes" id="UP001642360"/>
    </source>
</evidence>
<dbReference type="AlphaFoldDB" id="A0ABC8S5H8"/>
<evidence type="ECO:0000256" key="1">
    <source>
        <dbReference type="SAM" id="MobiDB-lite"/>
    </source>
</evidence>